<dbReference type="EMBL" id="KF826676">
    <property type="protein sequence ID" value="AIS85728.1"/>
    <property type="molecule type" value="Genomic_DNA"/>
</dbReference>
<reference evidence="1" key="1">
    <citation type="submission" date="2013-11" db="EMBL/GenBank/DDBJ databases">
        <title>New antitubercular compounds from marine-derived Verrucosispora sp. MS100047.</title>
        <authorList>
            <person name="Huang P."/>
            <person name="Xie F."/>
            <person name="Wang Q."/>
            <person name="Wang J."/>
            <person name="Wang Q."/>
            <person name="Abdel-Mageed W.M."/>
            <person name="Liu M."/>
            <person name="Han J."/>
            <person name="Song F."/>
            <person name="Dai H."/>
            <person name="Liu X."/>
            <person name="Zhang L."/>
        </authorList>
    </citation>
    <scope>NUCLEOTIDE SEQUENCE</scope>
    <source>
        <strain evidence="1">MS100047</strain>
    </source>
</reference>
<gene>
    <name evidence="1" type="ORF">VASRM7_488</name>
</gene>
<name>A0A097CST5_9ACTN</name>
<proteinExistence type="predicted"/>
<dbReference type="AlphaFoldDB" id="A0A097CST5"/>
<sequence length="51" mass="5320">MTAADIAIRTGLAASTLRALSDPVQVQIAAARRTAVISTPACTSAWRAHRT</sequence>
<protein>
    <submittedName>
        <fullName evidence="1">Uncharacterized protein</fullName>
    </submittedName>
</protein>
<organism evidence="1">
    <name type="scientific">Verrucosispora sp. MS100047</name>
    <dbReference type="NCBI Taxonomy" id="1410949"/>
    <lineage>
        <taxon>Bacteria</taxon>
        <taxon>Bacillati</taxon>
        <taxon>Actinomycetota</taxon>
        <taxon>Actinomycetes</taxon>
        <taxon>Micromonosporales</taxon>
        <taxon>Micromonosporaceae</taxon>
        <taxon>Micromonospora</taxon>
    </lineage>
</organism>
<evidence type="ECO:0000313" key="1">
    <source>
        <dbReference type="EMBL" id="AIS85728.1"/>
    </source>
</evidence>
<accession>A0A097CST5</accession>